<dbReference type="Proteomes" id="UP001054945">
    <property type="component" value="Unassembled WGS sequence"/>
</dbReference>
<comment type="caution">
    <text evidence="2">The sequence shown here is derived from an EMBL/GenBank/DDBJ whole genome shotgun (WGS) entry which is preliminary data.</text>
</comment>
<protein>
    <submittedName>
        <fullName evidence="2">Uncharacterized protein</fullName>
    </submittedName>
</protein>
<keyword evidence="3" id="KW-1185">Reference proteome</keyword>
<feature type="non-terminal residue" evidence="2">
    <location>
        <position position="1"/>
    </location>
</feature>
<feature type="region of interest" description="Disordered" evidence="1">
    <location>
        <begin position="1"/>
        <end position="25"/>
    </location>
</feature>
<evidence type="ECO:0000313" key="2">
    <source>
        <dbReference type="EMBL" id="GIX78710.1"/>
    </source>
</evidence>
<sequence length="85" mass="9403">GETSSEISRQQILSSYGPSSRTGDGPVTARFMTPFKALDLGRYQTKFSVLRSVRVFTLEADTAKRLYRDGRLMCVSLSVDYEGSG</sequence>
<dbReference type="AlphaFoldDB" id="A0AAV4N4E1"/>
<proteinExistence type="predicted"/>
<organism evidence="2 3">
    <name type="scientific">Caerostris extrusa</name>
    <name type="common">Bark spider</name>
    <name type="synonym">Caerostris bankana</name>
    <dbReference type="NCBI Taxonomy" id="172846"/>
    <lineage>
        <taxon>Eukaryota</taxon>
        <taxon>Metazoa</taxon>
        <taxon>Ecdysozoa</taxon>
        <taxon>Arthropoda</taxon>
        <taxon>Chelicerata</taxon>
        <taxon>Arachnida</taxon>
        <taxon>Araneae</taxon>
        <taxon>Araneomorphae</taxon>
        <taxon>Entelegynae</taxon>
        <taxon>Araneoidea</taxon>
        <taxon>Araneidae</taxon>
        <taxon>Caerostris</taxon>
    </lineage>
</organism>
<name>A0AAV4N4E1_CAEEX</name>
<accession>A0AAV4N4E1</accession>
<gene>
    <name evidence="2" type="ORF">CEXT_544881</name>
</gene>
<feature type="compositionally biased region" description="Polar residues" evidence="1">
    <location>
        <begin position="1"/>
        <end position="22"/>
    </location>
</feature>
<evidence type="ECO:0000256" key="1">
    <source>
        <dbReference type="SAM" id="MobiDB-lite"/>
    </source>
</evidence>
<reference evidence="2 3" key="1">
    <citation type="submission" date="2021-06" db="EMBL/GenBank/DDBJ databases">
        <title>Caerostris extrusa draft genome.</title>
        <authorList>
            <person name="Kono N."/>
            <person name="Arakawa K."/>
        </authorList>
    </citation>
    <scope>NUCLEOTIDE SEQUENCE [LARGE SCALE GENOMIC DNA]</scope>
</reference>
<evidence type="ECO:0000313" key="3">
    <source>
        <dbReference type="Proteomes" id="UP001054945"/>
    </source>
</evidence>
<dbReference type="EMBL" id="BPLR01002862">
    <property type="protein sequence ID" value="GIX78710.1"/>
    <property type="molecule type" value="Genomic_DNA"/>
</dbReference>